<keyword evidence="2" id="KW-0813">Transport</keyword>
<dbReference type="GO" id="GO:0006865">
    <property type="term" value="P:amino acid transport"/>
    <property type="evidence" value="ECO:0007669"/>
    <property type="project" value="UniProtKB-KW"/>
</dbReference>
<organism evidence="6 7">
    <name type="scientific">Acuticoccus sediminis</name>
    <dbReference type="NCBI Taxonomy" id="2184697"/>
    <lineage>
        <taxon>Bacteria</taxon>
        <taxon>Pseudomonadati</taxon>
        <taxon>Pseudomonadota</taxon>
        <taxon>Alphaproteobacteria</taxon>
        <taxon>Hyphomicrobiales</taxon>
        <taxon>Amorphaceae</taxon>
        <taxon>Acuticoccus</taxon>
    </lineage>
</organism>
<dbReference type="SUPFAM" id="SSF53822">
    <property type="entry name" value="Periplasmic binding protein-like I"/>
    <property type="match status" value="1"/>
</dbReference>
<name>A0A8B2NNV1_9HYPH</name>
<evidence type="ECO:0000313" key="6">
    <source>
        <dbReference type="EMBL" id="RAH98359.1"/>
    </source>
</evidence>
<evidence type="ECO:0000256" key="4">
    <source>
        <dbReference type="ARBA" id="ARBA00022970"/>
    </source>
</evidence>
<comment type="caution">
    <text evidence="6">The sequence shown here is derived from an EMBL/GenBank/DDBJ whole genome shotgun (WGS) entry which is preliminary data.</text>
</comment>
<sequence>MTYRTFGRPTRRTVLRGAAAGAAVLAAPAILRAQGSTIRIGMPTILSGRVAILGQSSEAAAQLAVSEANEAGGIDGRMLELVVRDSAGKPDQATKVTRDLVNTEGCSVILDAEASGGSFAVNETVRDIKVYCIHTNSETSELTAAPKNQVEWVFRCARQGIHDAVGGGLYAANLSKEKGLTRWGTCSPDYAYGRSNTAEFMEYTKRFAPEIEVVVESWPKIFQPDYTENITALLNSAPQALYSCLWGGDLVAFFDQASLYGLFDQFETVAVNLGDYPVLEAIKALPTGIHSGSRYSSTVPDTEANRTWNDTYRAHSPVLPTNWAWQTYSGIKFMVEALKATGGDTDASKLAEATRGMTIDSPFGVNGTLTLRESDHTLIDYPVGYGLTLPEPPYIKNFQMTAWDEILKYEAEWKERNGYA</sequence>
<evidence type="ECO:0000256" key="3">
    <source>
        <dbReference type="ARBA" id="ARBA00022729"/>
    </source>
</evidence>
<dbReference type="InterPro" id="IPR028081">
    <property type="entry name" value="Leu-bd"/>
</dbReference>
<dbReference type="AlphaFoldDB" id="A0A8B2NNV1"/>
<dbReference type="Gene3D" id="3.40.50.2300">
    <property type="match status" value="2"/>
</dbReference>
<gene>
    <name evidence="6" type="ORF">DLJ53_27050</name>
</gene>
<dbReference type="RefSeq" id="WP_111351212.1">
    <property type="nucleotide sequence ID" value="NZ_QHHQ01000007.1"/>
</dbReference>
<dbReference type="Proteomes" id="UP000249590">
    <property type="component" value="Unassembled WGS sequence"/>
</dbReference>
<dbReference type="PROSITE" id="PS51318">
    <property type="entry name" value="TAT"/>
    <property type="match status" value="1"/>
</dbReference>
<dbReference type="OrthoDB" id="9794229at2"/>
<dbReference type="InterPro" id="IPR000709">
    <property type="entry name" value="Leu_Ile_Val-bd"/>
</dbReference>
<evidence type="ECO:0000256" key="1">
    <source>
        <dbReference type="ARBA" id="ARBA00010062"/>
    </source>
</evidence>
<dbReference type="EMBL" id="QHHQ01000007">
    <property type="protein sequence ID" value="RAH98359.1"/>
    <property type="molecule type" value="Genomic_DNA"/>
</dbReference>
<dbReference type="CDD" id="cd06330">
    <property type="entry name" value="PBP1_As_SBP-like"/>
    <property type="match status" value="1"/>
</dbReference>
<keyword evidence="3" id="KW-0732">Signal</keyword>
<dbReference type="PANTHER" id="PTHR30483:SF37">
    <property type="entry name" value="ABC TRANSPORTER SUBSTRATE-BINDING PROTEIN"/>
    <property type="match status" value="1"/>
</dbReference>
<dbReference type="PANTHER" id="PTHR30483">
    <property type="entry name" value="LEUCINE-SPECIFIC-BINDING PROTEIN"/>
    <property type="match status" value="1"/>
</dbReference>
<evidence type="ECO:0000256" key="2">
    <source>
        <dbReference type="ARBA" id="ARBA00022448"/>
    </source>
</evidence>
<accession>A0A8B2NNV1</accession>
<evidence type="ECO:0000259" key="5">
    <source>
        <dbReference type="Pfam" id="PF13458"/>
    </source>
</evidence>
<evidence type="ECO:0000313" key="7">
    <source>
        <dbReference type="Proteomes" id="UP000249590"/>
    </source>
</evidence>
<protein>
    <submittedName>
        <fullName evidence="6">ABC transporter substrate-binding protein</fullName>
    </submittedName>
</protein>
<feature type="domain" description="Leucine-binding protein" evidence="5">
    <location>
        <begin position="37"/>
        <end position="378"/>
    </location>
</feature>
<dbReference type="InterPro" id="IPR006311">
    <property type="entry name" value="TAT_signal"/>
</dbReference>
<proteinExistence type="inferred from homology"/>
<dbReference type="Pfam" id="PF13458">
    <property type="entry name" value="Peripla_BP_6"/>
    <property type="match status" value="1"/>
</dbReference>
<keyword evidence="4" id="KW-0029">Amino-acid transport</keyword>
<dbReference type="InterPro" id="IPR051010">
    <property type="entry name" value="BCAA_transport"/>
</dbReference>
<keyword evidence="7" id="KW-1185">Reference proteome</keyword>
<comment type="similarity">
    <text evidence="1">Belongs to the leucine-binding protein family.</text>
</comment>
<dbReference type="PRINTS" id="PR00337">
    <property type="entry name" value="LEUILEVALBP"/>
</dbReference>
<dbReference type="InterPro" id="IPR028082">
    <property type="entry name" value="Peripla_BP_I"/>
</dbReference>
<reference evidence="6 7" key="1">
    <citation type="submission" date="2018-05" db="EMBL/GenBank/DDBJ databases">
        <title>Acuticoccus sediminis sp. nov., isolated from deep-sea sediment of Indian Ocean.</title>
        <authorList>
            <person name="Liu X."/>
            <person name="Lai Q."/>
            <person name="Du Y."/>
            <person name="Sun F."/>
            <person name="Zhang X."/>
            <person name="Wang S."/>
            <person name="Shao Z."/>
        </authorList>
    </citation>
    <scope>NUCLEOTIDE SEQUENCE [LARGE SCALE GENOMIC DNA]</scope>
    <source>
        <strain evidence="6 7">PTG4-2</strain>
    </source>
</reference>